<dbReference type="AlphaFoldDB" id="W6M8C7"/>
<dbReference type="Proteomes" id="UP000035760">
    <property type="component" value="Unassembled WGS sequence"/>
</dbReference>
<protein>
    <submittedName>
        <fullName evidence="1">Uncharacterized protein</fullName>
    </submittedName>
</protein>
<keyword evidence="2" id="KW-1185">Reference proteome</keyword>
<proteinExistence type="predicted"/>
<comment type="caution">
    <text evidence="1">The sequence shown here is derived from an EMBL/GenBank/DDBJ whole genome shotgun (WGS) entry which is preliminary data.</text>
</comment>
<accession>W6M8C7</accession>
<organism evidence="1 2">
    <name type="scientific">Candidatus Competibacter denitrificans Run_A_D11</name>
    <dbReference type="NCBI Taxonomy" id="1400863"/>
    <lineage>
        <taxon>Bacteria</taxon>
        <taxon>Pseudomonadati</taxon>
        <taxon>Pseudomonadota</taxon>
        <taxon>Gammaproteobacteria</taxon>
        <taxon>Candidatus Competibacteraceae</taxon>
        <taxon>Candidatus Competibacter</taxon>
    </lineage>
</organism>
<name>W6M8C7_9GAMM</name>
<evidence type="ECO:0000313" key="1">
    <source>
        <dbReference type="EMBL" id="CDI03847.1"/>
    </source>
</evidence>
<reference evidence="1" key="1">
    <citation type="submission" date="2013-07" db="EMBL/GenBank/DDBJ databases">
        <authorList>
            <person name="McIlroy S."/>
        </authorList>
    </citation>
    <scope>NUCLEOTIDE SEQUENCE [LARGE SCALE GENOMIC DNA]</scope>
    <source>
        <strain evidence="1">Run_A_D11</strain>
    </source>
</reference>
<gene>
    <name evidence="1" type="ORF">BN873_680001</name>
</gene>
<reference evidence="1" key="2">
    <citation type="submission" date="2014-03" db="EMBL/GenBank/DDBJ databases">
        <title>Candidatus Competibacter-lineage genomes retrieved from metagenomes reveal functional metabolic diversity.</title>
        <authorList>
            <person name="McIlroy S.J."/>
            <person name="Albertsen M."/>
            <person name="Andresen E.K."/>
            <person name="Saunders A.M."/>
            <person name="Kristiansen R."/>
            <person name="Stokholm-Bjerregaard M."/>
            <person name="Nielsen K.L."/>
            <person name="Nielsen P.H."/>
        </authorList>
    </citation>
    <scope>NUCLEOTIDE SEQUENCE</scope>
    <source>
        <strain evidence="1">Run_A_D11</strain>
    </source>
</reference>
<dbReference type="EMBL" id="CBTJ020000078">
    <property type="protein sequence ID" value="CDI03847.1"/>
    <property type="molecule type" value="Genomic_DNA"/>
</dbReference>
<sequence>MDPDKKAELVAAIYEWYSESGSLEKTPVLRLIKTMT</sequence>
<evidence type="ECO:0000313" key="2">
    <source>
        <dbReference type="Proteomes" id="UP000035760"/>
    </source>
</evidence>